<name>A0A381MXY0_9ZZZZ</name>
<evidence type="ECO:0008006" key="9">
    <source>
        <dbReference type="Google" id="ProtNLM"/>
    </source>
</evidence>
<dbReference type="InterPro" id="IPR029149">
    <property type="entry name" value="Creatin/AminoP/Spt16_N"/>
</dbReference>
<sequence>MVNKLREAMIKHELDMLVVVSSDEHLNEYLPAQSWRLKASTANADSTGFTGSAGTAIFCVEGRHQLFVDSRYHLQAEQTCSDHFDIHKLGNEGVLEPQKWLAAQSQKTLTIGADPFVMSPKVWQCYEKALGKFGHTLLKTIPNIVDTVWVNRPDPPKKEIYPLALKYTGKDSECKLQDIRMELSKAGTSDESKPDVLLLTMLDEIAWLTNLRGSDIEYNPVFEAYAAVFSDRAICFCHHPEANLSEYCPAWEFRPYAEYLSFLEELAEQETVKVWLDPLRITMGTRLAFTPAQVFEKESPVVLPKALKNSAEISAIKTAHQRAGAGIIRSFQRLHKSFEGKQPVTEKEYSNWLYEEYAKADDFAGLSFNTIVGSGPNGAIVHYGNPSSENPMQSGELLLVDSGIQCAGGTTDATRTVINGKPDEKQKRIFTLVLQAHIRLARQVFPEGTKGSSLDSITRSGLWNEGLDFGHGTGHGVGAFLNVHEGPQSISPVAHDVALQAGMVLSNEPGYYEKNWGGIRLENLYLVQKAEGLPQHPGGKDWLCFEVLTLIPFDRNLIDRNLLSAEELKWLDGYHLRVLGEISPVLERPEYLQWLTWACGVD</sequence>
<dbReference type="Pfam" id="PF16189">
    <property type="entry name" value="Creatinase_N_2"/>
    <property type="match status" value="1"/>
</dbReference>
<comment type="similarity">
    <text evidence="1">Belongs to the peptidase M24B family.</text>
</comment>
<organism evidence="8">
    <name type="scientific">marine metagenome</name>
    <dbReference type="NCBI Taxonomy" id="408172"/>
    <lineage>
        <taxon>unclassified sequences</taxon>
        <taxon>metagenomes</taxon>
        <taxon>ecological metagenomes</taxon>
    </lineage>
</organism>
<evidence type="ECO:0000256" key="2">
    <source>
        <dbReference type="ARBA" id="ARBA00022723"/>
    </source>
</evidence>
<gene>
    <name evidence="8" type="ORF">METZ01_LOCUS35</name>
</gene>
<dbReference type="PANTHER" id="PTHR43763:SF6">
    <property type="entry name" value="XAA-PRO AMINOPEPTIDASE 1"/>
    <property type="match status" value="1"/>
</dbReference>
<keyword evidence="3" id="KW-0378">Hydrolase</keyword>
<dbReference type="InterPro" id="IPR050422">
    <property type="entry name" value="X-Pro_aminopeptidase_P"/>
</dbReference>
<dbReference type="InterPro" id="IPR032416">
    <property type="entry name" value="Peptidase_M24_C"/>
</dbReference>
<dbReference type="Gene3D" id="3.90.230.10">
    <property type="entry name" value="Creatinase/methionine aminopeptidase superfamily"/>
    <property type="match status" value="1"/>
</dbReference>
<evidence type="ECO:0000256" key="3">
    <source>
        <dbReference type="ARBA" id="ARBA00022801"/>
    </source>
</evidence>
<dbReference type="GO" id="GO:0046872">
    <property type="term" value="F:metal ion binding"/>
    <property type="evidence" value="ECO:0007669"/>
    <property type="project" value="UniProtKB-KW"/>
</dbReference>
<feature type="domain" description="Peptidase M24" evidence="5">
    <location>
        <begin position="315"/>
        <end position="528"/>
    </location>
</feature>
<dbReference type="InterPro" id="IPR000587">
    <property type="entry name" value="Creatinase_N"/>
</dbReference>
<accession>A0A381MXY0</accession>
<keyword evidence="2" id="KW-0479">Metal-binding</keyword>
<feature type="domain" description="Peptidase M24 C-terminal" evidence="7">
    <location>
        <begin position="542"/>
        <end position="599"/>
    </location>
</feature>
<feature type="domain" description="Creatinase N-terminal" evidence="6">
    <location>
        <begin position="2"/>
        <end position="131"/>
    </location>
</feature>
<dbReference type="AlphaFoldDB" id="A0A381MXY0"/>
<dbReference type="SUPFAM" id="SSF55920">
    <property type="entry name" value="Creatinase/aminopeptidase"/>
    <property type="match status" value="1"/>
</dbReference>
<dbReference type="PANTHER" id="PTHR43763">
    <property type="entry name" value="XAA-PRO AMINOPEPTIDASE 1"/>
    <property type="match status" value="1"/>
</dbReference>
<dbReference type="InterPro" id="IPR033740">
    <property type="entry name" value="Pept_M24B"/>
</dbReference>
<protein>
    <recommendedName>
        <fullName evidence="9">Peptidase M24 domain-containing protein</fullName>
    </recommendedName>
</protein>
<dbReference type="FunFam" id="3.90.230.10:FF:000007">
    <property type="entry name" value="Xaa-Pro aminopeptidase P"/>
    <property type="match status" value="1"/>
</dbReference>
<dbReference type="GO" id="GO:0005737">
    <property type="term" value="C:cytoplasm"/>
    <property type="evidence" value="ECO:0007669"/>
    <property type="project" value="UniProtKB-ARBA"/>
</dbReference>
<evidence type="ECO:0000259" key="5">
    <source>
        <dbReference type="Pfam" id="PF00557"/>
    </source>
</evidence>
<dbReference type="Gene3D" id="3.40.350.10">
    <property type="entry name" value="Creatinase/prolidase N-terminal domain"/>
    <property type="match status" value="2"/>
</dbReference>
<dbReference type="InterPro" id="IPR000994">
    <property type="entry name" value="Pept_M24"/>
</dbReference>
<dbReference type="GO" id="GO:0070006">
    <property type="term" value="F:metalloaminopeptidase activity"/>
    <property type="evidence" value="ECO:0007669"/>
    <property type="project" value="InterPro"/>
</dbReference>
<dbReference type="Pfam" id="PF00557">
    <property type="entry name" value="Peptidase_M24"/>
    <property type="match status" value="1"/>
</dbReference>
<dbReference type="Pfam" id="PF16188">
    <property type="entry name" value="Peptidase_M24_C"/>
    <property type="match status" value="1"/>
</dbReference>
<evidence type="ECO:0000256" key="4">
    <source>
        <dbReference type="ARBA" id="ARBA00023211"/>
    </source>
</evidence>
<dbReference type="EMBL" id="UINC01000002">
    <property type="protein sequence ID" value="SUZ47181.1"/>
    <property type="molecule type" value="Genomic_DNA"/>
</dbReference>
<evidence type="ECO:0000259" key="6">
    <source>
        <dbReference type="Pfam" id="PF01321"/>
    </source>
</evidence>
<reference evidence="8" key="1">
    <citation type="submission" date="2018-05" db="EMBL/GenBank/DDBJ databases">
        <authorList>
            <person name="Lanie J.A."/>
            <person name="Ng W.-L."/>
            <person name="Kazmierczak K.M."/>
            <person name="Andrzejewski T.M."/>
            <person name="Davidsen T.M."/>
            <person name="Wayne K.J."/>
            <person name="Tettelin H."/>
            <person name="Glass J.I."/>
            <person name="Rusch D."/>
            <person name="Podicherti R."/>
            <person name="Tsui H.-C.T."/>
            <person name="Winkler M.E."/>
        </authorList>
    </citation>
    <scope>NUCLEOTIDE SEQUENCE</scope>
</reference>
<keyword evidence="4" id="KW-0464">Manganese</keyword>
<dbReference type="CDD" id="cd01085">
    <property type="entry name" value="APP"/>
    <property type="match status" value="1"/>
</dbReference>
<proteinExistence type="inferred from homology"/>
<dbReference type="Pfam" id="PF01321">
    <property type="entry name" value="Creatinase_N"/>
    <property type="match status" value="1"/>
</dbReference>
<dbReference type="InterPro" id="IPR036005">
    <property type="entry name" value="Creatinase/aminopeptidase-like"/>
</dbReference>
<evidence type="ECO:0000259" key="7">
    <source>
        <dbReference type="Pfam" id="PF16188"/>
    </source>
</evidence>
<evidence type="ECO:0000313" key="8">
    <source>
        <dbReference type="EMBL" id="SUZ47181.1"/>
    </source>
</evidence>
<evidence type="ECO:0000256" key="1">
    <source>
        <dbReference type="ARBA" id="ARBA00008766"/>
    </source>
</evidence>
<dbReference type="SUPFAM" id="SSF53092">
    <property type="entry name" value="Creatinase/prolidase N-terminal domain"/>
    <property type="match status" value="1"/>
</dbReference>